<gene>
    <name evidence="7" type="ORF">K8W20_03515</name>
</gene>
<evidence type="ECO:0000256" key="2">
    <source>
        <dbReference type="ARBA" id="ARBA00022963"/>
    </source>
</evidence>
<organism evidence="7 8">
    <name type="scientific">Pseudomonas lactis</name>
    <dbReference type="NCBI Taxonomy" id="1615674"/>
    <lineage>
        <taxon>Bacteria</taxon>
        <taxon>Pseudomonadati</taxon>
        <taxon>Pseudomonadota</taxon>
        <taxon>Gammaproteobacteria</taxon>
        <taxon>Pseudomonadales</taxon>
        <taxon>Pseudomonadaceae</taxon>
        <taxon>Pseudomonas</taxon>
    </lineage>
</organism>
<comment type="caution">
    <text evidence="4">Lacks conserved residue(s) required for the propagation of feature annotation.</text>
</comment>
<keyword evidence="1 4" id="KW-0378">Hydrolase</keyword>
<dbReference type="Gene3D" id="3.40.1090.10">
    <property type="entry name" value="Cytosolic phospholipase A2 catalytic domain"/>
    <property type="match status" value="2"/>
</dbReference>
<name>A0A921NDW3_9PSED</name>
<accession>A0A921NDW3</accession>
<feature type="short sequence motif" description="DGA/G" evidence="4">
    <location>
        <begin position="209"/>
        <end position="211"/>
    </location>
</feature>
<feature type="domain" description="PNPLA" evidence="6">
    <location>
        <begin position="29"/>
        <end position="222"/>
    </location>
</feature>
<dbReference type="InterPro" id="IPR050301">
    <property type="entry name" value="NTE"/>
</dbReference>
<protein>
    <submittedName>
        <fullName evidence="7">Patatin-like phospholipase family protein</fullName>
    </submittedName>
</protein>
<feature type="active site" description="Proton acceptor" evidence="4">
    <location>
        <position position="209"/>
    </location>
</feature>
<dbReference type="PANTHER" id="PTHR14226:SF29">
    <property type="entry name" value="NEUROPATHY TARGET ESTERASE SWS"/>
    <property type="match status" value="1"/>
</dbReference>
<dbReference type="PROSITE" id="PS51635">
    <property type="entry name" value="PNPLA"/>
    <property type="match status" value="1"/>
</dbReference>
<evidence type="ECO:0000256" key="3">
    <source>
        <dbReference type="ARBA" id="ARBA00023098"/>
    </source>
</evidence>
<feature type="short sequence motif" description="GXSXG" evidence="4">
    <location>
        <begin position="60"/>
        <end position="64"/>
    </location>
</feature>
<evidence type="ECO:0000313" key="7">
    <source>
        <dbReference type="EMBL" id="HJH17768.1"/>
    </source>
</evidence>
<feature type="non-terminal residue" evidence="7">
    <location>
        <position position="224"/>
    </location>
</feature>
<dbReference type="Proteomes" id="UP000752172">
    <property type="component" value="Unassembled WGS sequence"/>
</dbReference>
<dbReference type="GO" id="GO:0016787">
    <property type="term" value="F:hydrolase activity"/>
    <property type="evidence" value="ECO:0007669"/>
    <property type="project" value="UniProtKB-UniRule"/>
</dbReference>
<evidence type="ECO:0000259" key="6">
    <source>
        <dbReference type="PROSITE" id="PS51635"/>
    </source>
</evidence>
<dbReference type="InterPro" id="IPR016035">
    <property type="entry name" value="Acyl_Trfase/lysoPLipase"/>
</dbReference>
<keyword evidence="2 4" id="KW-0442">Lipid degradation</keyword>
<sequence length="224" mass="24149">MRRLLSCLFLCLVPLLADAVEAPRPKIGLVLSGGAARGLAHIGVLKALEEQGIHIDAIAGTSMGAVIGGLYASGYKIDELEKLALGIDWQQALSDAPPREDVPFRRKQDDRDFLVKQKLSFRDDGSLGLPLGVIQGQNLALLLESMFAHSSNTRNFDKLPIPFRAVATDITTGEKVVFSKGHLPQVIRASMSIPAVFAPVELDGRLLVDGGMTDNIPLDVAREM</sequence>
<evidence type="ECO:0000256" key="4">
    <source>
        <dbReference type="PROSITE-ProRule" id="PRU01161"/>
    </source>
</evidence>
<reference evidence="7" key="2">
    <citation type="submission" date="2021-09" db="EMBL/GenBank/DDBJ databases">
        <authorList>
            <person name="Gilroy R."/>
        </authorList>
    </citation>
    <scope>NUCLEOTIDE SEQUENCE</scope>
    <source>
        <strain evidence="7">ChiSjej2B20-17149</strain>
    </source>
</reference>
<feature type="chain" id="PRO_5037848735" evidence="5">
    <location>
        <begin position="20"/>
        <end position="224"/>
    </location>
</feature>
<evidence type="ECO:0000256" key="5">
    <source>
        <dbReference type="SAM" id="SignalP"/>
    </source>
</evidence>
<feature type="signal peptide" evidence="5">
    <location>
        <begin position="1"/>
        <end position="19"/>
    </location>
</feature>
<reference evidence="7" key="1">
    <citation type="journal article" date="2021" name="PeerJ">
        <title>Extensive microbial diversity within the chicken gut microbiome revealed by metagenomics and culture.</title>
        <authorList>
            <person name="Gilroy R."/>
            <person name="Ravi A."/>
            <person name="Getino M."/>
            <person name="Pursley I."/>
            <person name="Horton D.L."/>
            <person name="Alikhan N.F."/>
            <person name="Baker D."/>
            <person name="Gharbi K."/>
            <person name="Hall N."/>
            <person name="Watson M."/>
            <person name="Adriaenssens E.M."/>
            <person name="Foster-Nyarko E."/>
            <person name="Jarju S."/>
            <person name="Secka A."/>
            <person name="Antonio M."/>
            <person name="Oren A."/>
            <person name="Chaudhuri R.R."/>
            <person name="La Ragione R."/>
            <person name="Hildebrand F."/>
            <person name="Pallen M.J."/>
        </authorList>
    </citation>
    <scope>NUCLEOTIDE SEQUENCE</scope>
    <source>
        <strain evidence="7">ChiSjej2B20-17149</strain>
    </source>
</reference>
<dbReference type="AlphaFoldDB" id="A0A921NDW3"/>
<proteinExistence type="predicted"/>
<keyword evidence="5" id="KW-0732">Signal</keyword>
<dbReference type="RefSeq" id="WP_278915525.1">
    <property type="nucleotide sequence ID" value="NZ_DYTS01000065.1"/>
</dbReference>
<dbReference type="PANTHER" id="PTHR14226">
    <property type="entry name" value="NEUROPATHY TARGET ESTERASE/SWISS CHEESE D.MELANOGASTER"/>
    <property type="match status" value="1"/>
</dbReference>
<feature type="active site" description="Nucleophile" evidence="4">
    <location>
        <position position="62"/>
    </location>
</feature>
<dbReference type="SUPFAM" id="SSF52151">
    <property type="entry name" value="FabD/lysophospholipase-like"/>
    <property type="match status" value="1"/>
</dbReference>
<evidence type="ECO:0000256" key="1">
    <source>
        <dbReference type="ARBA" id="ARBA00022801"/>
    </source>
</evidence>
<dbReference type="InterPro" id="IPR002641">
    <property type="entry name" value="PNPLA_dom"/>
</dbReference>
<evidence type="ECO:0000313" key="8">
    <source>
        <dbReference type="Proteomes" id="UP000752172"/>
    </source>
</evidence>
<dbReference type="GO" id="GO:0016042">
    <property type="term" value="P:lipid catabolic process"/>
    <property type="evidence" value="ECO:0007669"/>
    <property type="project" value="UniProtKB-UniRule"/>
</dbReference>
<dbReference type="Pfam" id="PF01734">
    <property type="entry name" value="Patatin"/>
    <property type="match status" value="1"/>
</dbReference>
<keyword evidence="3 4" id="KW-0443">Lipid metabolism</keyword>
<dbReference type="EMBL" id="DYTS01000065">
    <property type="protein sequence ID" value="HJH17768.1"/>
    <property type="molecule type" value="Genomic_DNA"/>
</dbReference>
<dbReference type="CDD" id="cd07205">
    <property type="entry name" value="Pat_PNPLA6_PNPLA7_NTE1_like"/>
    <property type="match status" value="1"/>
</dbReference>
<comment type="caution">
    <text evidence="7">The sequence shown here is derived from an EMBL/GenBank/DDBJ whole genome shotgun (WGS) entry which is preliminary data.</text>
</comment>